<protein>
    <recommendedName>
        <fullName evidence="4">Blue (type 1) copper domain-containing protein</fullName>
    </recommendedName>
</protein>
<keyword evidence="3" id="KW-1185">Reference proteome</keyword>
<reference evidence="2 3" key="1">
    <citation type="journal article" date="2007" name="Int. J. Syst. Evol. Microbiol.">
        <title>Natronorubrum sulfidifaciens sp. nov., an extremely haloalkaliphilic archaeon isolated from Aiding salt lake in Xin-Jiang, China.</title>
        <authorList>
            <person name="Cui H.L."/>
            <person name="Tohty D."/>
            <person name="Liu H.C."/>
            <person name="Liu S.J."/>
            <person name="Oren A."/>
            <person name="Zhou P.J."/>
        </authorList>
    </citation>
    <scope>NUCLEOTIDE SEQUENCE [LARGE SCALE GENOMIC DNA]</scope>
    <source>
        <strain evidence="2 3">7-3</strain>
    </source>
</reference>
<dbReference type="Gene3D" id="2.60.40.420">
    <property type="entry name" value="Cupredoxins - blue copper proteins"/>
    <property type="match status" value="1"/>
</dbReference>
<feature type="region of interest" description="Disordered" evidence="1">
    <location>
        <begin position="1"/>
        <end position="25"/>
    </location>
</feature>
<evidence type="ECO:0000313" key="3">
    <source>
        <dbReference type="Proteomes" id="UP000326170"/>
    </source>
</evidence>
<name>A0A5P9P2S3_9EURY</name>
<evidence type="ECO:0000256" key="1">
    <source>
        <dbReference type="SAM" id="MobiDB-lite"/>
    </source>
</evidence>
<feature type="compositionally biased region" description="Polar residues" evidence="1">
    <location>
        <begin position="1"/>
        <end position="11"/>
    </location>
</feature>
<dbReference type="Proteomes" id="UP000326170">
    <property type="component" value="Chromosome"/>
</dbReference>
<dbReference type="SUPFAM" id="SSF49503">
    <property type="entry name" value="Cupredoxins"/>
    <property type="match status" value="1"/>
</dbReference>
<proteinExistence type="predicted"/>
<evidence type="ECO:0008006" key="4">
    <source>
        <dbReference type="Google" id="ProtNLM"/>
    </source>
</evidence>
<dbReference type="EMBL" id="CP045488">
    <property type="protein sequence ID" value="QFU82424.1"/>
    <property type="molecule type" value="Genomic_DNA"/>
</dbReference>
<accession>A0A5P9P2S3</accession>
<gene>
    <name evidence="2" type="ORF">GCU68_07765</name>
</gene>
<dbReference type="AlphaFoldDB" id="A0A5P9P2S3"/>
<sequence>MTTGVGSSAVSSCIRDPTGPDGEDVSDWLVEFDEPGVWGLYCPPHEMFGMGMRIVVDEATGPATEPETVLEAGSVSWVDLK</sequence>
<dbReference type="InterPro" id="IPR008972">
    <property type="entry name" value="Cupredoxin"/>
</dbReference>
<organism evidence="2 3">
    <name type="scientific">Natronorubrum aibiense</name>
    <dbReference type="NCBI Taxonomy" id="348826"/>
    <lineage>
        <taxon>Archaea</taxon>
        <taxon>Methanobacteriati</taxon>
        <taxon>Methanobacteriota</taxon>
        <taxon>Stenosarchaea group</taxon>
        <taxon>Halobacteria</taxon>
        <taxon>Halobacteriales</taxon>
        <taxon>Natrialbaceae</taxon>
        <taxon>Natronorubrum</taxon>
    </lineage>
</organism>
<dbReference type="KEGG" id="nas:GCU68_07765"/>
<evidence type="ECO:0000313" key="2">
    <source>
        <dbReference type="EMBL" id="QFU82424.1"/>
    </source>
</evidence>